<dbReference type="EMBL" id="VJWE01000017">
    <property type="protein sequence ID" value="TWG33593.1"/>
    <property type="molecule type" value="Genomic_DNA"/>
</dbReference>
<evidence type="ECO:0000256" key="4">
    <source>
        <dbReference type="ARBA" id="ARBA00023239"/>
    </source>
</evidence>
<reference evidence="6 7" key="1">
    <citation type="journal article" date="2015" name="Stand. Genomic Sci.">
        <title>Genomic Encyclopedia of Bacterial and Archaeal Type Strains, Phase III: the genomes of soil and plant-associated and newly described type strains.</title>
        <authorList>
            <person name="Whitman W.B."/>
            <person name="Woyke T."/>
            <person name="Klenk H.P."/>
            <person name="Zhou Y."/>
            <person name="Lilburn T.G."/>
            <person name="Beck B.J."/>
            <person name="De Vos P."/>
            <person name="Vandamme P."/>
            <person name="Eisen J.A."/>
            <person name="Garrity G."/>
            <person name="Hugenholtz P."/>
            <person name="Kyrpides N.C."/>
        </authorList>
    </citation>
    <scope>NUCLEOTIDE SEQUENCE [LARGE SCALE GENOMIC DNA]</scope>
    <source>
        <strain evidence="6 7">DSM 64</strain>
    </source>
</reference>
<evidence type="ECO:0000259" key="5">
    <source>
        <dbReference type="PROSITE" id="PS51891"/>
    </source>
</evidence>
<dbReference type="SUPFAM" id="SSF51316">
    <property type="entry name" value="Mss4-like"/>
    <property type="match status" value="1"/>
</dbReference>
<evidence type="ECO:0000256" key="3">
    <source>
        <dbReference type="ARBA" id="ARBA00022833"/>
    </source>
</evidence>
<evidence type="ECO:0000313" key="7">
    <source>
        <dbReference type="Proteomes" id="UP000321485"/>
    </source>
</evidence>
<proteinExistence type="inferred from homology"/>
<protein>
    <recommendedName>
        <fullName evidence="5">CENP-V/GFA domain-containing protein</fullName>
    </recommendedName>
</protein>
<feature type="domain" description="CENP-V/GFA" evidence="5">
    <location>
        <begin position="3"/>
        <end position="132"/>
    </location>
</feature>
<dbReference type="PANTHER" id="PTHR33337:SF40">
    <property type="entry name" value="CENP-V_GFA DOMAIN-CONTAINING PROTEIN-RELATED"/>
    <property type="match status" value="1"/>
</dbReference>
<accession>A0A561XBV2</accession>
<organism evidence="6 7">
    <name type="scientific">Acidovorax delafieldii</name>
    <name type="common">Pseudomonas delafieldii</name>
    <dbReference type="NCBI Taxonomy" id="47920"/>
    <lineage>
        <taxon>Bacteria</taxon>
        <taxon>Pseudomonadati</taxon>
        <taxon>Pseudomonadota</taxon>
        <taxon>Betaproteobacteria</taxon>
        <taxon>Burkholderiales</taxon>
        <taxon>Comamonadaceae</taxon>
        <taxon>Acidovorax</taxon>
    </lineage>
</organism>
<dbReference type="GeneID" id="51112986"/>
<keyword evidence="3" id="KW-0862">Zinc</keyword>
<name>A0A561XBV2_ACIDE</name>
<comment type="similarity">
    <text evidence="1">Belongs to the Gfa family.</text>
</comment>
<dbReference type="PANTHER" id="PTHR33337">
    <property type="entry name" value="GFA DOMAIN-CONTAINING PROTEIN"/>
    <property type="match status" value="1"/>
</dbReference>
<evidence type="ECO:0000256" key="1">
    <source>
        <dbReference type="ARBA" id="ARBA00005495"/>
    </source>
</evidence>
<dbReference type="InterPro" id="IPR006913">
    <property type="entry name" value="CENP-V/GFA"/>
</dbReference>
<dbReference type="Gene3D" id="3.90.1590.10">
    <property type="entry name" value="glutathione-dependent formaldehyde- activating enzyme (gfa)"/>
    <property type="match status" value="1"/>
</dbReference>
<dbReference type="RefSeq" id="WP_146872014.1">
    <property type="nucleotide sequence ID" value="NZ_VJWE01000017.1"/>
</dbReference>
<keyword evidence="2" id="KW-0479">Metal-binding</keyword>
<dbReference type="InterPro" id="IPR011057">
    <property type="entry name" value="Mss4-like_sf"/>
</dbReference>
<gene>
    <name evidence="6" type="ORF">ATF69_3943</name>
</gene>
<evidence type="ECO:0000256" key="2">
    <source>
        <dbReference type="ARBA" id="ARBA00022723"/>
    </source>
</evidence>
<evidence type="ECO:0000313" key="6">
    <source>
        <dbReference type="EMBL" id="TWG33593.1"/>
    </source>
</evidence>
<keyword evidence="4" id="KW-0456">Lyase</keyword>
<dbReference type="GO" id="GO:0046872">
    <property type="term" value="F:metal ion binding"/>
    <property type="evidence" value="ECO:0007669"/>
    <property type="project" value="UniProtKB-KW"/>
</dbReference>
<dbReference type="Proteomes" id="UP000321485">
    <property type="component" value="Unassembled WGS sequence"/>
</dbReference>
<comment type="caution">
    <text evidence="6">The sequence shown here is derived from an EMBL/GenBank/DDBJ whole genome shotgun (WGS) entry which is preliminary data.</text>
</comment>
<dbReference type="Pfam" id="PF04828">
    <property type="entry name" value="GFA"/>
    <property type="match status" value="1"/>
</dbReference>
<dbReference type="AlphaFoldDB" id="A0A561XBV2"/>
<sequence length="135" mass="14783">MQVRGQCYCGAIAYEAQVEPGTATVCHCTDCQAHSGSAFRTNIPAPAAGFRLTRGTPRTYIKTAASGNRRVLAFCDVCGSSLYACAADNPQTYSLRLGTITQRHELGTPQRQIWTLRRLAWVTLPEDIDAFDEQP</sequence>
<dbReference type="PROSITE" id="PS51891">
    <property type="entry name" value="CENP_V_GFA"/>
    <property type="match status" value="1"/>
</dbReference>
<dbReference type="GO" id="GO:0016846">
    <property type="term" value="F:carbon-sulfur lyase activity"/>
    <property type="evidence" value="ECO:0007669"/>
    <property type="project" value="InterPro"/>
</dbReference>